<proteinExistence type="predicted"/>
<dbReference type="PANTHER" id="PTHR23131">
    <property type="entry name" value="ENDORIBONUCLEASE LACTB2"/>
    <property type="match status" value="1"/>
</dbReference>
<dbReference type="InterPro" id="IPR036866">
    <property type="entry name" value="RibonucZ/Hydroxyglut_hydro"/>
</dbReference>
<dbReference type="Pfam" id="PF00753">
    <property type="entry name" value="Lactamase_B"/>
    <property type="match status" value="1"/>
</dbReference>
<dbReference type="Proteomes" id="UP001500791">
    <property type="component" value="Unassembled WGS sequence"/>
</dbReference>
<dbReference type="InterPro" id="IPR036388">
    <property type="entry name" value="WH-like_DNA-bd_sf"/>
</dbReference>
<accession>A0ABP3I779</accession>
<dbReference type="InterPro" id="IPR041516">
    <property type="entry name" value="LACTB2_WH"/>
</dbReference>
<dbReference type="Gene3D" id="1.10.10.10">
    <property type="entry name" value="Winged helix-like DNA-binding domain superfamily/Winged helix DNA-binding domain"/>
    <property type="match status" value="1"/>
</dbReference>
<dbReference type="SUPFAM" id="SSF56281">
    <property type="entry name" value="Metallo-hydrolase/oxidoreductase"/>
    <property type="match status" value="1"/>
</dbReference>
<sequence length="303" mass="32846">MQFTREFDFAYGRCDRLSERVERVIANNPGPFTFTGTGTYIVGRADAGSQVAVIDPGPPDQDHLAALLRAIGPRTVSHILVTHTHADHSPLSHDLAKAVGSAPIYAARPPHGDNHGLRLDEGHDEGFAPDIILNGGEVIEGDGWTVDVMATPGHASNHICFALREENGLFSGDHIMGWSTTIVAPPDGDMSDYMASLEAIMVRGFDTIWPTHGAPIVDVEPFLKGYHAHRMQREAQVLERLAAGDTTVAQMVPVLYAAVSQSLWPAASLSVLSHLQKLVRDGRVETNDANSLQGHWHLVDHIS</sequence>
<dbReference type="RefSeq" id="WP_167177167.1">
    <property type="nucleotide sequence ID" value="NZ_BAAAEJ010000007.1"/>
</dbReference>
<evidence type="ECO:0000313" key="2">
    <source>
        <dbReference type="EMBL" id="GAA0392777.1"/>
    </source>
</evidence>
<keyword evidence="3" id="KW-1185">Reference proteome</keyword>
<evidence type="ECO:0000313" key="3">
    <source>
        <dbReference type="Proteomes" id="UP001500791"/>
    </source>
</evidence>
<feature type="domain" description="Metallo-beta-lactamase" evidence="1">
    <location>
        <begin position="36"/>
        <end position="212"/>
    </location>
</feature>
<dbReference type="EMBL" id="BAAAEJ010000007">
    <property type="protein sequence ID" value="GAA0392777.1"/>
    <property type="molecule type" value="Genomic_DNA"/>
</dbReference>
<dbReference type="Gene3D" id="3.60.15.10">
    <property type="entry name" value="Ribonuclease Z/Hydroxyacylglutathione hydrolase-like"/>
    <property type="match status" value="1"/>
</dbReference>
<comment type="caution">
    <text evidence="2">The sequence shown here is derived from an EMBL/GenBank/DDBJ whole genome shotgun (WGS) entry which is preliminary data.</text>
</comment>
<organism evidence="2 3">
    <name type="scientific">Brevundimonas terrae</name>
    <dbReference type="NCBI Taxonomy" id="363631"/>
    <lineage>
        <taxon>Bacteria</taxon>
        <taxon>Pseudomonadati</taxon>
        <taxon>Pseudomonadota</taxon>
        <taxon>Alphaproteobacteria</taxon>
        <taxon>Caulobacterales</taxon>
        <taxon>Caulobacteraceae</taxon>
        <taxon>Brevundimonas</taxon>
    </lineage>
</organism>
<dbReference type="CDD" id="cd16278">
    <property type="entry name" value="metallo-hydrolase-like_MBL-fold"/>
    <property type="match status" value="1"/>
</dbReference>
<reference evidence="3" key="1">
    <citation type="journal article" date="2019" name="Int. J. Syst. Evol. Microbiol.">
        <title>The Global Catalogue of Microorganisms (GCM) 10K type strain sequencing project: providing services to taxonomists for standard genome sequencing and annotation.</title>
        <authorList>
            <consortium name="The Broad Institute Genomics Platform"/>
            <consortium name="The Broad Institute Genome Sequencing Center for Infectious Disease"/>
            <person name="Wu L."/>
            <person name="Ma J."/>
        </authorList>
    </citation>
    <scope>NUCLEOTIDE SEQUENCE [LARGE SCALE GENOMIC DNA]</scope>
    <source>
        <strain evidence="3">JCM 13476</strain>
    </source>
</reference>
<name>A0ABP3I779_9CAUL</name>
<dbReference type="PANTHER" id="PTHR23131:SF0">
    <property type="entry name" value="ENDORIBONUCLEASE LACTB2"/>
    <property type="match status" value="1"/>
</dbReference>
<dbReference type="InterPro" id="IPR050662">
    <property type="entry name" value="Sec-metab_biosynth-thioest"/>
</dbReference>
<gene>
    <name evidence="2" type="ORF">GCM10009093_19200</name>
</gene>
<evidence type="ECO:0000259" key="1">
    <source>
        <dbReference type="SMART" id="SM00849"/>
    </source>
</evidence>
<dbReference type="InterPro" id="IPR001279">
    <property type="entry name" value="Metallo-B-lactamas"/>
</dbReference>
<protein>
    <submittedName>
        <fullName evidence="2">MBL fold metallo-hydrolase</fullName>
    </submittedName>
</protein>
<dbReference type="SMART" id="SM00849">
    <property type="entry name" value="Lactamase_B"/>
    <property type="match status" value="1"/>
</dbReference>
<dbReference type="Pfam" id="PF17778">
    <property type="entry name" value="WHD_BLACT"/>
    <property type="match status" value="1"/>
</dbReference>